<evidence type="ECO:0000313" key="3">
    <source>
        <dbReference type="Proteomes" id="UP000694892"/>
    </source>
</evidence>
<gene>
    <name evidence="2" type="ORF">XELAEV_18027012mg</name>
</gene>
<proteinExistence type="predicted"/>
<organism evidence="2 3">
    <name type="scientific">Xenopus laevis</name>
    <name type="common">African clawed frog</name>
    <dbReference type="NCBI Taxonomy" id="8355"/>
    <lineage>
        <taxon>Eukaryota</taxon>
        <taxon>Metazoa</taxon>
        <taxon>Chordata</taxon>
        <taxon>Craniata</taxon>
        <taxon>Vertebrata</taxon>
        <taxon>Euteleostomi</taxon>
        <taxon>Amphibia</taxon>
        <taxon>Batrachia</taxon>
        <taxon>Anura</taxon>
        <taxon>Pipoidea</taxon>
        <taxon>Pipidae</taxon>
        <taxon>Xenopodinae</taxon>
        <taxon>Xenopus</taxon>
        <taxon>Xenopus</taxon>
    </lineage>
</organism>
<evidence type="ECO:0000313" key="2">
    <source>
        <dbReference type="EMBL" id="OCT80200.1"/>
    </source>
</evidence>
<feature type="compositionally biased region" description="Low complexity" evidence="1">
    <location>
        <begin position="1"/>
        <end position="20"/>
    </location>
</feature>
<feature type="region of interest" description="Disordered" evidence="1">
    <location>
        <begin position="1"/>
        <end position="69"/>
    </location>
</feature>
<evidence type="ECO:0000256" key="1">
    <source>
        <dbReference type="SAM" id="MobiDB-lite"/>
    </source>
</evidence>
<accession>A0A974CX41</accession>
<sequence length="120" mass="12972">MESRGSNSGSSIASLLSTHSDQGEVTGRGAFTPRLSRVSQIPDQSHGGIAANIEPQQPNQTDTRTKAHGTGLDHSVAMSELGNWAVGVMMGARTLGSQWVCWLWSQLGSWEEVRKTRQHT</sequence>
<reference evidence="3" key="1">
    <citation type="journal article" date="2016" name="Nature">
        <title>Genome evolution in the allotetraploid frog Xenopus laevis.</title>
        <authorList>
            <person name="Session A.M."/>
            <person name="Uno Y."/>
            <person name="Kwon T."/>
            <person name="Chapman J.A."/>
            <person name="Toyoda A."/>
            <person name="Takahashi S."/>
            <person name="Fukui A."/>
            <person name="Hikosaka A."/>
            <person name="Suzuki A."/>
            <person name="Kondo M."/>
            <person name="van Heeringen S.J."/>
            <person name="Quigley I."/>
            <person name="Heinz S."/>
            <person name="Ogino H."/>
            <person name="Ochi H."/>
            <person name="Hellsten U."/>
            <person name="Lyons J.B."/>
            <person name="Simakov O."/>
            <person name="Putnam N."/>
            <person name="Stites J."/>
            <person name="Kuroki Y."/>
            <person name="Tanaka T."/>
            <person name="Michiue T."/>
            <person name="Watanabe M."/>
            <person name="Bogdanovic O."/>
            <person name="Lister R."/>
            <person name="Georgiou G."/>
            <person name="Paranjpe S.S."/>
            <person name="van Kruijsbergen I."/>
            <person name="Shu S."/>
            <person name="Carlson J."/>
            <person name="Kinoshita T."/>
            <person name="Ohta Y."/>
            <person name="Mawaribuchi S."/>
            <person name="Jenkins J."/>
            <person name="Grimwood J."/>
            <person name="Schmutz J."/>
            <person name="Mitros T."/>
            <person name="Mozaffari S.V."/>
            <person name="Suzuki Y."/>
            <person name="Haramoto Y."/>
            <person name="Yamamoto T.S."/>
            <person name="Takagi C."/>
            <person name="Heald R."/>
            <person name="Miller K."/>
            <person name="Haudenschild C."/>
            <person name="Kitzman J."/>
            <person name="Nakayama T."/>
            <person name="Izutsu Y."/>
            <person name="Robert J."/>
            <person name="Fortriede J."/>
            <person name="Burns K."/>
            <person name="Lotay V."/>
            <person name="Karimi K."/>
            <person name="Yasuoka Y."/>
            <person name="Dichmann D.S."/>
            <person name="Flajnik M.F."/>
            <person name="Houston D.W."/>
            <person name="Shendure J."/>
            <person name="DuPasquier L."/>
            <person name="Vize P.D."/>
            <person name="Zorn A.M."/>
            <person name="Ito M."/>
            <person name="Marcotte E.M."/>
            <person name="Wallingford J.B."/>
            <person name="Ito Y."/>
            <person name="Asashima M."/>
            <person name="Ueno N."/>
            <person name="Matsuda Y."/>
            <person name="Veenstra G.J."/>
            <person name="Fujiyama A."/>
            <person name="Harland R.M."/>
            <person name="Taira M."/>
            <person name="Rokhsar D.S."/>
        </authorList>
    </citation>
    <scope>NUCLEOTIDE SEQUENCE [LARGE SCALE GENOMIC DNA]</scope>
    <source>
        <strain evidence="3">J</strain>
    </source>
</reference>
<name>A0A974CX41_XENLA</name>
<dbReference type="AlphaFoldDB" id="A0A974CX41"/>
<protein>
    <submittedName>
        <fullName evidence="2">Uncharacterized protein</fullName>
    </submittedName>
</protein>
<dbReference type="EMBL" id="CM004474">
    <property type="protein sequence ID" value="OCT80200.1"/>
    <property type="molecule type" value="Genomic_DNA"/>
</dbReference>
<dbReference type="Proteomes" id="UP000694892">
    <property type="component" value="Chromosome 5L"/>
</dbReference>